<protein>
    <submittedName>
        <fullName evidence="4">Fatty acyl-AMP ligase</fullName>
    </submittedName>
</protein>
<comment type="caution">
    <text evidence="4">The sequence shown here is derived from an EMBL/GenBank/DDBJ whole genome shotgun (WGS) entry which is preliminary data.</text>
</comment>
<evidence type="ECO:0000256" key="2">
    <source>
        <dbReference type="ARBA" id="ARBA00022598"/>
    </source>
</evidence>
<feature type="domain" description="AMP-dependent synthetase/ligase" evidence="3">
    <location>
        <begin position="44"/>
        <end position="422"/>
    </location>
</feature>
<dbReference type="InterPro" id="IPR045851">
    <property type="entry name" value="AMP-bd_C_sf"/>
</dbReference>
<dbReference type="PANTHER" id="PTHR22754">
    <property type="entry name" value="DISCO-INTERACTING PROTEIN 2 DIP2 -RELATED"/>
    <property type="match status" value="1"/>
</dbReference>
<evidence type="ECO:0000313" key="5">
    <source>
        <dbReference type="Proteomes" id="UP001518989"/>
    </source>
</evidence>
<evidence type="ECO:0000259" key="3">
    <source>
        <dbReference type="Pfam" id="PF00501"/>
    </source>
</evidence>
<dbReference type="SUPFAM" id="SSF56801">
    <property type="entry name" value="Acetyl-CoA synthetase-like"/>
    <property type="match status" value="1"/>
</dbReference>
<keyword evidence="2 4" id="KW-0436">Ligase</keyword>
<proteinExistence type="inferred from homology"/>
<evidence type="ECO:0000313" key="4">
    <source>
        <dbReference type="EMBL" id="MBO1078056.1"/>
    </source>
</evidence>
<dbReference type="InterPro" id="IPR000873">
    <property type="entry name" value="AMP-dep_synth/lig_dom"/>
</dbReference>
<dbReference type="Pfam" id="PF00501">
    <property type="entry name" value="AMP-binding"/>
    <property type="match status" value="1"/>
</dbReference>
<dbReference type="InterPro" id="IPR042099">
    <property type="entry name" value="ANL_N_sf"/>
</dbReference>
<dbReference type="NCBIfam" id="NF006624">
    <property type="entry name" value="PRK09192.1"/>
    <property type="match status" value="1"/>
</dbReference>
<reference evidence="4 5" key="1">
    <citation type="submission" date="2020-09" db="EMBL/GenBank/DDBJ databases">
        <title>Roseomonas.</title>
        <authorList>
            <person name="Zhu W."/>
        </authorList>
    </citation>
    <scope>NUCLEOTIDE SEQUENCE [LARGE SCALE GENOMIC DNA]</scope>
    <source>
        <strain evidence="4 5">573</strain>
    </source>
</reference>
<sequence length="580" mass="62527">MLASIPTASGLPRRRNDFTTLIDALDYAAQGATGLAFHTARDGHMASLTYHALREDARALAQRLLGAGLRRGDRVAMLADTSPDFVRAFFASQYAGLVPVPLPLPPPFGGRDTYIALIERLMRGARVSALFTPADFLSWLEPLAGQLGLKVFGTLAELDAVQPAAAPAVPSGPDDIAYLQFSSGSTRYPTGVAVHQHAVISNASGIMLHGLKVRDGDRAMSWLPFYHDMGLVGFLLTPMTAQLSIDLMPTSDFARRPLRWLSILSDNRGTLSFSPSFGYELCVRRRAATQPEFDLSSWRVAGLGGDMIRPGVLAGFAEAFAPNGFRAEAFVPSYGMAEATLAISFAKLGEGVRTDEIDLGHLEREGWAVPAEPGATQRREFVRCGAPLPGHRVEIRDAEGALLPERQAGRILVQGPSIMLGYDGQPEKTAEVLSADGWLDTGDIGYLLDGEIVITGRAKDLMLVNGRNIWPQDLEWSIEQAMPGVRAGDVAAFSLEQGDAGEHVVVLIEARGAAGPDAQEQLVTEASGVLRARHGLEARVVLVRPGSLPQTSSGKLSRAWARRRYLAGDFTSRDERREIA</sequence>
<organism evidence="4 5">
    <name type="scientific">Roseomonas haemaphysalidis</name>
    <dbReference type="NCBI Taxonomy" id="2768162"/>
    <lineage>
        <taxon>Bacteria</taxon>
        <taxon>Pseudomonadati</taxon>
        <taxon>Pseudomonadota</taxon>
        <taxon>Alphaproteobacteria</taxon>
        <taxon>Acetobacterales</taxon>
        <taxon>Roseomonadaceae</taxon>
        <taxon>Roseomonas</taxon>
    </lineage>
</organism>
<dbReference type="InterPro" id="IPR040097">
    <property type="entry name" value="FAAL/FAAC"/>
</dbReference>
<keyword evidence="5" id="KW-1185">Reference proteome</keyword>
<dbReference type="CDD" id="cd05931">
    <property type="entry name" value="FAAL"/>
    <property type="match status" value="1"/>
</dbReference>
<dbReference type="PANTHER" id="PTHR22754:SF32">
    <property type="entry name" value="DISCO-INTERACTING PROTEIN 2"/>
    <property type="match status" value="1"/>
</dbReference>
<dbReference type="Gene3D" id="3.30.300.30">
    <property type="match status" value="1"/>
</dbReference>
<gene>
    <name evidence="4" type="ORF">IAI61_03365</name>
</gene>
<dbReference type="GO" id="GO:0016874">
    <property type="term" value="F:ligase activity"/>
    <property type="evidence" value="ECO:0007669"/>
    <property type="project" value="UniProtKB-KW"/>
</dbReference>
<dbReference type="Gene3D" id="3.40.50.12780">
    <property type="entry name" value="N-terminal domain of ligase-like"/>
    <property type="match status" value="1"/>
</dbReference>
<dbReference type="RefSeq" id="WP_207415438.1">
    <property type="nucleotide sequence ID" value="NZ_CP061179.1"/>
</dbReference>
<comment type="similarity">
    <text evidence="1">Belongs to the ATP-dependent AMP-binding enzyme family.</text>
</comment>
<dbReference type="Proteomes" id="UP001518989">
    <property type="component" value="Unassembled WGS sequence"/>
</dbReference>
<dbReference type="EMBL" id="JACTNG010000001">
    <property type="protein sequence ID" value="MBO1078056.1"/>
    <property type="molecule type" value="Genomic_DNA"/>
</dbReference>
<accession>A0ABS3KKS9</accession>
<evidence type="ECO:0000256" key="1">
    <source>
        <dbReference type="ARBA" id="ARBA00006432"/>
    </source>
</evidence>
<name>A0ABS3KKS9_9PROT</name>